<dbReference type="Proteomes" id="UP001201980">
    <property type="component" value="Unassembled WGS sequence"/>
</dbReference>
<gene>
    <name evidence="1" type="ORF">MKZ38_009727</name>
</gene>
<proteinExistence type="predicted"/>
<accession>A0AAD5WUW2</accession>
<dbReference type="EMBL" id="JAKWBI020000079">
    <property type="protein sequence ID" value="KAJ2903505.1"/>
    <property type="molecule type" value="Genomic_DNA"/>
</dbReference>
<comment type="caution">
    <text evidence="1">The sequence shown here is derived from an EMBL/GenBank/DDBJ whole genome shotgun (WGS) entry which is preliminary data.</text>
</comment>
<organism evidence="1 2">
    <name type="scientific">Zalerion maritima</name>
    <dbReference type="NCBI Taxonomy" id="339359"/>
    <lineage>
        <taxon>Eukaryota</taxon>
        <taxon>Fungi</taxon>
        <taxon>Dikarya</taxon>
        <taxon>Ascomycota</taxon>
        <taxon>Pezizomycotina</taxon>
        <taxon>Sordariomycetes</taxon>
        <taxon>Lulworthiomycetidae</taxon>
        <taxon>Lulworthiales</taxon>
        <taxon>Lulworthiaceae</taxon>
        <taxon>Zalerion</taxon>
    </lineage>
</organism>
<evidence type="ECO:0000313" key="2">
    <source>
        <dbReference type="Proteomes" id="UP001201980"/>
    </source>
</evidence>
<protein>
    <submittedName>
        <fullName evidence="1">Uncharacterized protein</fullName>
    </submittedName>
</protein>
<dbReference type="AlphaFoldDB" id="A0AAD5WUW2"/>
<name>A0AAD5WUW2_9PEZI</name>
<evidence type="ECO:0000313" key="1">
    <source>
        <dbReference type="EMBL" id="KAJ2903505.1"/>
    </source>
</evidence>
<sequence>MSHPTIHTGAHLKACQYGIWIPGTPLSTVTEGFTQNEHGDDWEFGDEVTYCNNGLVSTMVDAWLHRNHVMFRPDDIWTAILAYSYIFTMLSFQCHRSGYRPWDSPYEPRIAVGGVRRGSVRPDEGIPSGKLRIPLKINVLEGEWFMGTLISGNMATKAHIFDLYSRQLLGFSSTCSDPRHDPFEDPKDTILSMTGWILFCNA</sequence>
<keyword evidence="2" id="KW-1185">Reference proteome</keyword>
<reference evidence="1" key="1">
    <citation type="submission" date="2022-07" db="EMBL/GenBank/DDBJ databases">
        <title>Draft genome sequence of Zalerion maritima ATCC 34329, a (micro)plastics degrading marine fungus.</title>
        <authorList>
            <person name="Paco A."/>
            <person name="Goncalves M.F.M."/>
            <person name="Rocha-Santos T.A.P."/>
            <person name="Alves A."/>
        </authorList>
    </citation>
    <scope>NUCLEOTIDE SEQUENCE</scope>
    <source>
        <strain evidence="1">ATCC 34329</strain>
    </source>
</reference>